<keyword evidence="2" id="KW-0539">Nucleus</keyword>
<evidence type="ECO:0000259" key="4">
    <source>
        <dbReference type="PROSITE" id="PS50048"/>
    </source>
</evidence>
<dbReference type="AlphaFoldDB" id="A0A317XKD8"/>
<organism evidence="5 6">
    <name type="scientific">Testicularia cyperi</name>
    <dbReference type="NCBI Taxonomy" id="1882483"/>
    <lineage>
        <taxon>Eukaryota</taxon>
        <taxon>Fungi</taxon>
        <taxon>Dikarya</taxon>
        <taxon>Basidiomycota</taxon>
        <taxon>Ustilaginomycotina</taxon>
        <taxon>Ustilaginomycetes</taxon>
        <taxon>Ustilaginales</taxon>
        <taxon>Anthracoideaceae</taxon>
        <taxon>Testicularia</taxon>
    </lineage>
</organism>
<feature type="region of interest" description="Disordered" evidence="3">
    <location>
        <begin position="1"/>
        <end position="123"/>
    </location>
</feature>
<feature type="region of interest" description="Disordered" evidence="3">
    <location>
        <begin position="1051"/>
        <end position="1102"/>
    </location>
</feature>
<feature type="compositionally biased region" description="Basic and acidic residues" evidence="3">
    <location>
        <begin position="14"/>
        <end position="26"/>
    </location>
</feature>
<gene>
    <name evidence="5" type="ORF">BCV70DRAFT_164050</name>
</gene>
<dbReference type="GO" id="GO:0000981">
    <property type="term" value="F:DNA-binding transcription factor activity, RNA polymerase II-specific"/>
    <property type="evidence" value="ECO:0007669"/>
    <property type="project" value="InterPro"/>
</dbReference>
<feature type="compositionally biased region" description="Polar residues" evidence="3">
    <location>
        <begin position="237"/>
        <end position="251"/>
    </location>
</feature>
<feature type="compositionally biased region" description="Polar residues" evidence="3">
    <location>
        <begin position="51"/>
        <end position="61"/>
    </location>
</feature>
<feature type="region of interest" description="Disordered" evidence="3">
    <location>
        <begin position="967"/>
        <end position="1023"/>
    </location>
</feature>
<dbReference type="InterPro" id="IPR050613">
    <property type="entry name" value="Sec_Metabolite_Reg"/>
</dbReference>
<dbReference type="PROSITE" id="PS00463">
    <property type="entry name" value="ZN2_CY6_FUNGAL_1"/>
    <property type="match status" value="1"/>
</dbReference>
<dbReference type="GO" id="GO:0008270">
    <property type="term" value="F:zinc ion binding"/>
    <property type="evidence" value="ECO:0007669"/>
    <property type="project" value="InterPro"/>
</dbReference>
<evidence type="ECO:0000256" key="3">
    <source>
        <dbReference type="SAM" id="MobiDB-lite"/>
    </source>
</evidence>
<evidence type="ECO:0000313" key="6">
    <source>
        <dbReference type="Proteomes" id="UP000246740"/>
    </source>
</evidence>
<feature type="region of interest" description="Disordered" evidence="3">
    <location>
        <begin position="219"/>
        <end position="350"/>
    </location>
</feature>
<dbReference type="CDD" id="cd12148">
    <property type="entry name" value="fungal_TF_MHR"/>
    <property type="match status" value="1"/>
</dbReference>
<reference evidence="5 6" key="1">
    <citation type="journal article" date="2018" name="Mol. Biol. Evol.">
        <title>Broad Genomic Sampling Reveals a Smut Pathogenic Ancestry of the Fungal Clade Ustilaginomycotina.</title>
        <authorList>
            <person name="Kijpornyongpan T."/>
            <person name="Mondo S.J."/>
            <person name="Barry K."/>
            <person name="Sandor L."/>
            <person name="Lee J."/>
            <person name="Lipzen A."/>
            <person name="Pangilinan J."/>
            <person name="LaButti K."/>
            <person name="Hainaut M."/>
            <person name="Henrissat B."/>
            <person name="Grigoriev I.V."/>
            <person name="Spatafora J.W."/>
            <person name="Aime M.C."/>
        </authorList>
    </citation>
    <scope>NUCLEOTIDE SEQUENCE [LARGE SCALE GENOMIC DNA]</scope>
    <source>
        <strain evidence="5 6">MCA 3645</strain>
    </source>
</reference>
<dbReference type="PANTHER" id="PTHR31001">
    <property type="entry name" value="UNCHARACTERIZED TRANSCRIPTIONAL REGULATORY PROTEIN"/>
    <property type="match status" value="1"/>
</dbReference>
<dbReference type="OrthoDB" id="3362851at2759"/>
<dbReference type="InterPro" id="IPR001138">
    <property type="entry name" value="Zn2Cys6_DnaBD"/>
</dbReference>
<dbReference type="CDD" id="cd00067">
    <property type="entry name" value="GAL4"/>
    <property type="match status" value="1"/>
</dbReference>
<dbReference type="PANTHER" id="PTHR31001:SF76">
    <property type="entry name" value="ZN(2)-C6 FUNGAL-TYPE DOMAIN-CONTAINING PROTEIN"/>
    <property type="match status" value="1"/>
</dbReference>
<evidence type="ECO:0000313" key="5">
    <source>
        <dbReference type="EMBL" id="PWY98783.1"/>
    </source>
</evidence>
<accession>A0A317XKD8</accession>
<evidence type="ECO:0000256" key="2">
    <source>
        <dbReference type="ARBA" id="ARBA00023242"/>
    </source>
</evidence>
<feature type="compositionally biased region" description="Low complexity" evidence="3">
    <location>
        <begin position="219"/>
        <end position="233"/>
    </location>
</feature>
<dbReference type="InParanoid" id="A0A317XKD8"/>
<feature type="compositionally biased region" description="Acidic residues" evidence="3">
    <location>
        <begin position="291"/>
        <end position="307"/>
    </location>
</feature>
<proteinExistence type="predicted"/>
<keyword evidence="6" id="KW-1185">Reference proteome</keyword>
<dbReference type="Pfam" id="PF00172">
    <property type="entry name" value="Zn_clus"/>
    <property type="match status" value="1"/>
</dbReference>
<dbReference type="EMBL" id="KZ819197">
    <property type="protein sequence ID" value="PWY98783.1"/>
    <property type="molecule type" value="Genomic_DNA"/>
</dbReference>
<dbReference type="STRING" id="1882483.A0A317XKD8"/>
<dbReference type="InterPro" id="IPR036864">
    <property type="entry name" value="Zn2-C6_fun-type_DNA-bd_sf"/>
</dbReference>
<dbReference type="PROSITE" id="PS50048">
    <property type="entry name" value="ZN2_CY6_FUNGAL_2"/>
    <property type="match status" value="1"/>
</dbReference>
<dbReference type="SUPFAM" id="SSF57701">
    <property type="entry name" value="Zn2/Cys6 DNA-binding domain"/>
    <property type="match status" value="1"/>
</dbReference>
<sequence>MSERVPAPPVHADTSQHRDKRAKVDPFPDPAWLAAPPRDRQRPTMPPASISYRSNLSSSTEWSERTDPRSGHWTNFEDSGRRDGRDVGPIGKTNVGIDAYGDHHLGRPRRSSSSSRDFAAESTMTRSVDIGANADASSKVKRRKRAVLSCTECKQRKIKCDRNVPNCGSCVRRGVAHLCRWGDERDFLPSTQTSNITPSNAALMARIAQLESQVRVLQSSTSSSVGVGDSASRPAFKSTTNSEPSSGQSTRFTHRSDPKAVPNFTSSERNASTSRRTDGDAAALHGRNSEDESEESDSVESGGEDAEEVLHALAKGTSMQKTAEVDPSNGSEHADRRSRPRVTAPGESARTELARAEVLGSRLPSSVIDGRVAGNNPAEDPTAGASSKLFLLDAISFAKEWDEGDRKTQLLSLMELLPGRDKIETVIGLYMREAEPLVNSLHPPSFFKQFERFWNEYEQLRTHTNNGAATLATIPDLQFAALIFALCEGACEYMTPAEVLASELCESRTLINAQLVLLVRASVGLLGMAQFMRRPNIWGMQAVVALRHFCFNRDYREEYMVMAVMAVKASESVGLHRLGSAIKDEERWSDERPGYVQSRVQSGWSSSSGAAANPRSAAHRWKMLKSTKLQDGLETESEGEELDPERHDLNAMWLPRGEQRRKWELRATKRFKDGSRVDRETGRKVWFAMATFDWQCAAFFDRCYYVKDEMFTTQSPQNIDDADLTDRDPVDEDDLFDTDGAGKTLLPSFRSKIQPHDMPTSNSFISIHIDFCHTVRSIADAMNHGDDSYETVMAIEIRFRNILRSLPRFFRLDGESEYDPAIHELHRQRPYLSFQRAVIHEYVHHRLLKLHRLFMSRGYRNPKYIHSTRTCIESARVVIAILSSLDQVGCRGQRYWIFKFHLFHAILAIQVDLLYLARRPVNAEIVAKRADVIAGLKMLHTRTDVEGRNPTLASSLKVIKVLREEERARRATTPHDGGESATSEAISHSSPSDRHDSSSPKSSRRPKLREWTRASESTGELADHLARRVRDTWHSIVPDKLRAEMHTEALAPGYETAASPQDRRPSPSLGREPSWRASAPPLVSDAAGGSRRPSTEYRSSIHSSDSELDDYLRLLSSYQNPHDAPGGSTFFDVLGDRVFENASIDKLSFEASAVSPLAAQTWKAGVNSAMLRGVRDLAAAGAGFDAFSTP</sequence>
<dbReference type="Gene3D" id="4.10.240.10">
    <property type="entry name" value="Zn(2)-C6 fungal-type DNA-binding domain"/>
    <property type="match status" value="1"/>
</dbReference>
<dbReference type="SMART" id="SM00066">
    <property type="entry name" value="GAL4"/>
    <property type="match status" value="1"/>
</dbReference>
<evidence type="ECO:0000256" key="1">
    <source>
        <dbReference type="ARBA" id="ARBA00004123"/>
    </source>
</evidence>
<name>A0A317XKD8_9BASI</name>
<protein>
    <recommendedName>
        <fullName evidence="4">Zn(2)-C6 fungal-type domain-containing protein</fullName>
    </recommendedName>
</protein>
<comment type="subcellular location">
    <subcellularLocation>
        <location evidence="1">Nucleus</location>
    </subcellularLocation>
</comment>
<dbReference type="Proteomes" id="UP000246740">
    <property type="component" value="Unassembled WGS sequence"/>
</dbReference>
<feature type="domain" description="Zn(2)-C6 fungal-type" evidence="4">
    <location>
        <begin position="149"/>
        <end position="181"/>
    </location>
</feature>
<feature type="compositionally biased region" description="Polar residues" evidence="3">
    <location>
        <begin position="263"/>
        <end position="274"/>
    </location>
</feature>
<dbReference type="GO" id="GO:0005634">
    <property type="term" value="C:nucleus"/>
    <property type="evidence" value="ECO:0007669"/>
    <property type="project" value="UniProtKB-SubCell"/>
</dbReference>